<dbReference type="AlphaFoldDB" id="A0A843YND4"/>
<keyword evidence="3" id="KW-1185">Reference proteome</keyword>
<evidence type="ECO:0000313" key="3">
    <source>
        <dbReference type="Proteomes" id="UP000451565"/>
    </source>
</evidence>
<dbReference type="EMBL" id="WINI01000003">
    <property type="protein sequence ID" value="MQR00470.1"/>
    <property type="molecule type" value="Genomic_DNA"/>
</dbReference>
<dbReference type="RefSeq" id="WP_153234064.1">
    <property type="nucleotide sequence ID" value="NZ_WINI01000003.1"/>
</dbReference>
<gene>
    <name evidence="2" type="ORF">GEV47_07225</name>
</gene>
<sequence>MTVRNIFGAMAIGATLMVSIASNAQPPDLSTWRPQVAPMSAEQIAHMSAQSSIPTNCFWGGTVSANSFNILFPDTGATYWAAQYKLPPGAKLYLQGEFTHGRHMSFTTYNAEGLPVDRLNDLMIAPEPGSVNPFLPGAQRDGKQRAYRIDLAEGSMGQVNVADGRSHGNRLFANASNGVQQLWYRVYVPDHGQDIKGGVPLPEPVMMLADGQTVTGATLCKQIIVPEGEIRDVHLPVDTVHQMFALTGPSAPLHPAQNPPLWSAFFNPALSVTNVLIGTPYEALRAKMDTTRRNGFYGTLDNTYMSAYIDQRYGAILVMHAKAPTTPHTYGNEKVMKPAQLRYWSVCKNHSLADTAVDDCLYDEQVPLDSHGDYTIVVSTAAQRPANARAECGVAWLDWGSAGDGIGNSAGGILIYRHMMPSREFYPQSLFATKKPGDEAAVLGEYFPQSTYTDRATFEQRGCVKPK</sequence>
<evidence type="ECO:0000313" key="2">
    <source>
        <dbReference type="EMBL" id="MQR00470.1"/>
    </source>
</evidence>
<feature type="signal peptide" evidence="1">
    <location>
        <begin position="1"/>
        <end position="24"/>
    </location>
</feature>
<proteinExistence type="predicted"/>
<reference evidence="2 3" key="1">
    <citation type="submission" date="2019-10" db="EMBL/GenBank/DDBJ databases">
        <title>Glaciimonas soli sp. nov., a psychrophilic bacterium isolated from the forest soil of a high elevation mountain in Taiwan.</title>
        <authorList>
            <person name="Wang L.-T."/>
            <person name="Shieh W.Y."/>
        </authorList>
    </citation>
    <scope>NUCLEOTIDE SEQUENCE [LARGE SCALE GENOMIC DNA]</scope>
    <source>
        <strain evidence="2 3">GS1</strain>
    </source>
</reference>
<name>A0A843YND4_9BURK</name>
<organism evidence="2 3">
    <name type="scientific">Glaciimonas soli</name>
    <dbReference type="NCBI Taxonomy" id="2590999"/>
    <lineage>
        <taxon>Bacteria</taxon>
        <taxon>Pseudomonadati</taxon>
        <taxon>Pseudomonadota</taxon>
        <taxon>Betaproteobacteria</taxon>
        <taxon>Burkholderiales</taxon>
        <taxon>Oxalobacteraceae</taxon>
        <taxon>Glaciimonas</taxon>
    </lineage>
</organism>
<feature type="chain" id="PRO_5032423511" evidence="1">
    <location>
        <begin position="25"/>
        <end position="467"/>
    </location>
</feature>
<dbReference type="Proteomes" id="UP000451565">
    <property type="component" value="Unassembled WGS sequence"/>
</dbReference>
<protein>
    <submittedName>
        <fullName evidence="2">Uncharacterized protein</fullName>
    </submittedName>
</protein>
<comment type="caution">
    <text evidence="2">The sequence shown here is derived from an EMBL/GenBank/DDBJ whole genome shotgun (WGS) entry which is preliminary data.</text>
</comment>
<dbReference type="OrthoDB" id="9146291at2"/>
<evidence type="ECO:0000256" key="1">
    <source>
        <dbReference type="SAM" id="SignalP"/>
    </source>
</evidence>
<accession>A0A843YND4</accession>
<keyword evidence="1" id="KW-0732">Signal</keyword>